<evidence type="ECO:0000259" key="5">
    <source>
        <dbReference type="PROSITE" id="PS51387"/>
    </source>
</evidence>
<keyword evidence="7" id="KW-1185">Reference proteome</keyword>
<dbReference type="Pfam" id="PF01565">
    <property type="entry name" value="FAD_binding_4"/>
    <property type="match status" value="1"/>
</dbReference>
<dbReference type="InterPro" id="IPR050416">
    <property type="entry name" value="FAD-linked_Oxidoreductase"/>
</dbReference>
<organism evidence="6 7">
    <name type="scientific">Aaosphaeria arxii CBS 175.79</name>
    <dbReference type="NCBI Taxonomy" id="1450172"/>
    <lineage>
        <taxon>Eukaryota</taxon>
        <taxon>Fungi</taxon>
        <taxon>Dikarya</taxon>
        <taxon>Ascomycota</taxon>
        <taxon>Pezizomycotina</taxon>
        <taxon>Dothideomycetes</taxon>
        <taxon>Pleosporomycetidae</taxon>
        <taxon>Pleosporales</taxon>
        <taxon>Pleosporales incertae sedis</taxon>
        <taxon>Aaosphaeria</taxon>
    </lineage>
</organism>
<evidence type="ECO:0000256" key="1">
    <source>
        <dbReference type="ARBA" id="ARBA00005466"/>
    </source>
</evidence>
<keyword evidence="4" id="KW-0560">Oxidoreductase</keyword>
<dbReference type="PANTHER" id="PTHR42973:SF13">
    <property type="entry name" value="FAD-BINDING PCMH-TYPE DOMAIN-CONTAINING PROTEIN"/>
    <property type="match status" value="1"/>
</dbReference>
<evidence type="ECO:0000313" key="6">
    <source>
        <dbReference type="EMBL" id="KAF2014438.1"/>
    </source>
</evidence>
<dbReference type="Proteomes" id="UP000799778">
    <property type="component" value="Unassembled WGS sequence"/>
</dbReference>
<dbReference type="InterPro" id="IPR006094">
    <property type="entry name" value="Oxid_FAD_bind_N"/>
</dbReference>
<dbReference type="GeneID" id="54289495"/>
<reference evidence="6" key="1">
    <citation type="journal article" date="2020" name="Stud. Mycol.">
        <title>101 Dothideomycetes genomes: a test case for predicting lifestyles and emergence of pathogens.</title>
        <authorList>
            <person name="Haridas S."/>
            <person name="Albert R."/>
            <person name="Binder M."/>
            <person name="Bloem J."/>
            <person name="Labutti K."/>
            <person name="Salamov A."/>
            <person name="Andreopoulos B."/>
            <person name="Baker S."/>
            <person name="Barry K."/>
            <person name="Bills G."/>
            <person name="Bluhm B."/>
            <person name="Cannon C."/>
            <person name="Castanera R."/>
            <person name="Culley D."/>
            <person name="Daum C."/>
            <person name="Ezra D."/>
            <person name="Gonzalez J."/>
            <person name="Henrissat B."/>
            <person name="Kuo A."/>
            <person name="Liang C."/>
            <person name="Lipzen A."/>
            <person name="Lutzoni F."/>
            <person name="Magnuson J."/>
            <person name="Mondo S."/>
            <person name="Nolan M."/>
            <person name="Ohm R."/>
            <person name="Pangilinan J."/>
            <person name="Park H.-J."/>
            <person name="Ramirez L."/>
            <person name="Alfaro M."/>
            <person name="Sun H."/>
            <person name="Tritt A."/>
            <person name="Yoshinaga Y."/>
            <person name="Zwiers L.-H."/>
            <person name="Turgeon B."/>
            <person name="Goodwin S."/>
            <person name="Spatafora J."/>
            <person name="Crous P."/>
            <person name="Grigoriev I."/>
        </authorList>
    </citation>
    <scope>NUCLEOTIDE SEQUENCE</scope>
    <source>
        <strain evidence="6">CBS 175.79</strain>
    </source>
</reference>
<feature type="domain" description="FAD-binding PCMH-type" evidence="5">
    <location>
        <begin position="83"/>
        <end position="254"/>
    </location>
</feature>
<dbReference type="GO" id="GO:0016491">
    <property type="term" value="F:oxidoreductase activity"/>
    <property type="evidence" value="ECO:0007669"/>
    <property type="project" value="UniProtKB-KW"/>
</dbReference>
<dbReference type="InterPro" id="IPR016166">
    <property type="entry name" value="FAD-bd_PCMH"/>
</dbReference>
<evidence type="ECO:0000256" key="2">
    <source>
        <dbReference type="ARBA" id="ARBA00022630"/>
    </source>
</evidence>
<dbReference type="OrthoDB" id="2151789at2759"/>
<proteinExistence type="inferred from homology"/>
<dbReference type="PROSITE" id="PS51387">
    <property type="entry name" value="FAD_PCMH"/>
    <property type="match status" value="1"/>
</dbReference>
<dbReference type="InterPro" id="IPR036318">
    <property type="entry name" value="FAD-bd_PCMH-like_sf"/>
</dbReference>
<keyword evidence="2" id="KW-0285">Flavoprotein</keyword>
<dbReference type="RefSeq" id="XP_033382777.1">
    <property type="nucleotide sequence ID" value="XM_033532098.1"/>
</dbReference>
<keyword evidence="3" id="KW-0274">FAD</keyword>
<evidence type="ECO:0000256" key="4">
    <source>
        <dbReference type="ARBA" id="ARBA00023002"/>
    </source>
</evidence>
<evidence type="ECO:0000313" key="7">
    <source>
        <dbReference type="Proteomes" id="UP000799778"/>
    </source>
</evidence>
<sequence length="511" mass="55533">MRNESAYCMAVMVPLAAKSSIFLLLVLSITTPYLTVAATILESNTLRPNIKQTCETLKATVLTFLPSSSNYTALATKNWSGTAWSKPSCIVQPSSSSQAQEVVSVLSKGGVSFAVRSGGHMPSPLAANTDGGVLIDLSGLKSIQYDARKSEAKIGAGLKWGEVYAELERSKVTVVGGRVLDVGVGGLILGSGLSYLSDLYGLACDNVVNFEVVLAGGKLVNASARENQDLFWALKGGLNNFGLVTSFTLKTYSIYQVWGGVKLYNYTDLPKLLRAANEYQSTPTKDPYANFMLQAFPTNQSIGVVLNMVYLRPVPSPAAFAPFYNIPTTGDLTRVQTLREMMSGQGVPDIPRWDWRTTSFKPSEGVYERIEGVLAEAPEVATIAGLTGGTLALGLQPISTLLVDAGREKGGNALGLERMNQTWWVLDTGHWLEKDDEVAHEATKRLINKINDEVEEEQAEVDYLFMNDASWDQDVIASYGENNVAKLKAVRRKYDPQFVFTNLVFGGFKLG</sequence>
<accession>A0A6A5XMG6</accession>
<dbReference type="PANTHER" id="PTHR42973">
    <property type="entry name" value="BINDING OXIDOREDUCTASE, PUTATIVE (AFU_ORTHOLOGUE AFUA_1G17690)-RELATED"/>
    <property type="match status" value="1"/>
</dbReference>
<protein>
    <submittedName>
        <fullName evidence="6">Putative FAD-binding oxidoreductase</fullName>
    </submittedName>
</protein>
<dbReference type="GO" id="GO:0071949">
    <property type="term" value="F:FAD binding"/>
    <property type="evidence" value="ECO:0007669"/>
    <property type="project" value="InterPro"/>
</dbReference>
<name>A0A6A5XMG6_9PLEO</name>
<dbReference type="SUPFAM" id="SSF56176">
    <property type="entry name" value="FAD-binding/transporter-associated domain-like"/>
    <property type="match status" value="1"/>
</dbReference>
<comment type="similarity">
    <text evidence="1">Belongs to the oxygen-dependent FAD-linked oxidoreductase family.</text>
</comment>
<dbReference type="EMBL" id="ML978070">
    <property type="protein sequence ID" value="KAF2014438.1"/>
    <property type="molecule type" value="Genomic_DNA"/>
</dbReference>
<gene>
    <name evidence="6" type="ORF">BU24DRAFT_463230</name>
</gene>
<dbReference type="Gene3D" id="3.30.465.10">
    <property type="match status" value="1"/>
</dbReference>
<dbReference type="AlphaFoldDB" id="A0A6A5XMG6"/>
<dbReference type="InterPro" id="IPR016169">
    <property type="entry name" value="FAD-bd_PCMH_sub2"/>
</dbReference>
<evidence type="ECO:0000256" key="3">
    <source>
        <dbReference type="ARBA" id="ARBA00022827"/>
    </source>
</evidence>